<protein>
    <submittedName>
        <fullName evidence="1">Uncharacterized protein</fullName>
    </submittedName>
</protein>
<dbReference type="Proteomes" id="UP000039046">
    <property type="component" value="Unassembled WGS sequence"/>
</dbReference>
<proteinExistence type="predicted"/>
<dbReference type="EMBL" id="CDHN01000006">
    <property type="protein sequence ID" value="CEJ94016.1"/>
    <property type="molecule type" value="Genomic_DNA"/>
</dbReference>
<dbReference type="HOGENOM" id="CLU_2529064_0_0_1"/>
<organism evidence="1 2">
    <name type="scientific">[Torrubiella] hemipterigena</name>
    <dbReference type="NCBI Taxonomy" id="1531966"/>
    <lineage>
        <taxon>Eukaryota</taxon>
        <taxon>Fungi</taxon>
        <taxon>Dikarya</taxon>
        <taxon>Ascomycota</taxon>
        <taxon>Pezizomycotina</taxon>
        <taxon>Sordariomycetes</taxon>
        <taxon>Hypocreomycetidae</taxon>
        <taxon>Hypocreales</taxon>
        <taxon>Clavicipitaceae</taxon>
        <taxon>Clavicipitaceae incertae sedis</taxon>
        <taxon>'Torrubiella' clade</taxon>
    </lineage>
</organism>
<keyword evidence="2" id="KW-1185">Reference proteome</keyword>
<accession>A0A0A1TA85</accession>
<dbReference type="AlphaFoldDB" id="A0A0A1TA85"/>
<gene>
    <name evidence="1" type="ORF">VHEMI09573</name>
</gene>
<evidence type="ECO:0000313" key="1">
    <source>
        <dbReference type="EMBL" id="CEJ94016.1"/>
    </source>
</evidence>
<evidence type="ECO:0000313" key="2">
    <source>
        <dbReference type="Proteomes" id="UP000039046"/>
    </source>
</evidence>
<name>A0A0A1TA85_9HYPO</name>
<reference evidence="1 2" key="1">
    <citation type="journal article" date="2015" name="Genome Announc.">
        <title>Draft Genome Sequence and Gene Annotation of the Entomopathogenic Fungus Verticillium hemipterigenum.</title>
        <authorList>
            <person name="Horn F."/>
            <person name="Habel A."/>
            <person name="Scharf D.H."/>
            <person name="Dworschak J."/>
            <person name="Brakhage A.A."/>
            <person name="Guthke R."/>
            <person name="Hertweck C."/>
            <person name="Linde J."/>
        </authorList>
    </citation>
    <scope>NUCLEOTIDE SEQUENCE [LARGE SCALE GENOMIC DNA]</scope>
</reference>
<sequence length="84" mass="9513">MGQFIPALHTKFSFTFSSSSTAWASSSRRQLCCDAEGLPKSGQFVRIIDVYFSPKYHDPSRRNEFVKELTPSDNRFLCTSLALT</sequence>